<proteinExistence type="predicted"/>
<organism evidence="1 2">
    <name type="scientific">Aphanomyces astaci</name>
    <name type="common">Crayfish plague agent</name>
    <dbReference type="NCBI Taxonomy" id="112090"/>
    <lineage>
        <taxon>Eukaryota</taxon>
        <taxon>Sar</taxon>
        <taxon>Stramenopiles</taxon>
        <taxon>Oomycota</taxon>
        <taxon>Saprolegniomycetes</taxon>
        <taxon>Saprolegniales</taxon>
        <taxon>Verrucalvaceae</taxon>
        <taxon>Aphanomyces</taxon>
    </lineage>
</organism>
<evidence type="ECO:0000313" key="1">
    <source>
        <dbReference type="EMBL" id="KAF0704910.1"/>
    </source>
</evidence>
<gene>
    <name evidence="1" type="ORF">AaE_014711</name>
</gene>
<dbReference type="EMBL" id="VJMI01020286">
    <property type="protein sequence ID" value="KAF0704910.1"/>
    <property type="molecule type" value="Genomic_DNA"/>
</dbReference>
<accession>A0A6A4ZCH4</accession>
<dbReference type="Proteomes" id="UP000469452">
    <property type="component" value="Unassembled WGS sequence"/>
</dbReference>
<protein>
    <submittedName>
        <fullName evidence="1">Uncharacterized protein</fullName>
    </submittedName>
</protein>
<feature type="non-terminal residue" evidence="1">
    <location>
        <position position="1"/>
    </location>
</feature>
<dbReference type="VEuPathDB" id="FungiDB:H257_12350"/>
<comment type="caution">
    <text evidence="1">The sequence shown here is derived from an EMBL/GenBank/DDBJ whole genome shotgun (WGS) entry which is preliminary data.</text>
</comment>
<name>A0A6A4ZCH4_APHAT</name>
<reference evidence="1 2" key="1">
    <citation type="submission" date="2019-06" db="EMBL/GenBank/DDBJ databases">
        <title>Genomics analysis of Aphanomyces spp. identifies a new class of oomycete effector associated with host adaptation.</title>
        <authorList>
            <person name="Gaulin E."/>
        </authorList>
    </citation>
    <scope>NUCLEOTIDE SEQUENCE [LARGE SCALE GENOMIC DNA]</scope>
    <source>
        <strain evidence="1 2">E</strain>
    </source>
</reference>
<dbReference type="AlphaFoldDB" id="A0A6A4ZCH4"/>
<sequence length="99" mass="10503">LPKGTHVVAVGVSNLSLKNANEAVNEYRWAALESCVGENPAVKAEGTYRLTLTSTVGITVGKAPPKNPSPPAQCTTDLTQLQADCANEQQAYFNQQMNA</sequence>
<evidence type="ECO:0000313" key="2">
    <source>
        <dbReference type="Proteomes" id="UP000469452"/>
    </source>
</evidence>